<proteinExistence type="predicted"/>
<organism evidence="3 4">
    <name type="scientific">Haloterrigena salina JCM 13891</name>
    <dbReference type="NCBI Taxonomy" id="1227488"/>
    <lineage>
        <taxon>Archaea</taxon>
        <taxon>Methanobacteriati</taxon>
        <taxon>Methanobacteriota</taxon>
        <taxon>Stenosarchaea group</taxon>
        <taxon>Halobacteria</taxon>
        <taxon>Halobacteriales</taxon>
        <taxon>Natrialbaceae</taxon>
        <taxon>Haloterrigena</taxon>
    </lineage>
</organism>
<dbReference type="GO" id="GO:0005506">
    <property type="term" value="F:iron ion binding"/>
    <property type="evidence" value="ECO:0007669"/>
    <property type="project" value="InterPro"/>
</dbReference>
<feature type="region of interest" description="Disordered" evidence="1">
    <location>
        <begin position="1"/>
        <end position="23"/>
    </location>
</feature>
<evidence type="ECO:0000313" key="4">
    <source>
        <dbReference type="Proteomes" id="UP000011657"/>
    </source>
</evidence>
<dbReference type="eggNOG" id="arCOG03026">
    <property type="taxonomic scope" value="Archaea"/>
</dbReference>
<dbReference type="SUPFAM" id="SSF117916">
    <property type="entry name" value="Fe-S cluster assembly (FSCA) domain-like"/>
    <property type="match status" value="1"/>
</dbReference>
<dbReference type="Pfam" id="PF01106">
    <property type="entry name" value="NifU"/>
    <property type="match status" value="1"/>
</dbReference>
<sequence>MNRDKSVRILDPGMSESAQSPEDEVREAVSLFLQRNFPQIQAHGGDSSITAVDLEEGSVEINLTGACSGCGVSPMTTQAIQRRLPGEIDEIDYVSVTTGFDGLTEGTSRDISDDVPF</sequence>
<dbReference type="AlphaFoldDB" id="M0CC09"/>
<dbReference type="GO" id="GO:0016226">
    <property type="term" value="P:iron-sulfur cluster assembly"/>
    <property type="evidence" value="ECO:0007669"/>
    <property type="project" value="InterPro"/>
</dbReference>
<evidence type="ECO:0000313" key="3">
    <source>
        <dbReference type="EMBL" id="ELZ20163.1"/>
    </source>
</evidence>
<evidence type="ECO:0000259" key="2">
    <source>
        <dbReference type="Pfam" id="PF01106"/>
    </source>
</evidence>
<evidence type="ECO:0000256" key="1">
    <source>
        <dbReference type="SAM" id="MobiDB-lite"/>
    </source>
</evidence>
<accession>M0CC09</accession>
<dbReference type="GO" id="GO:0051536">
    <property type="term" value="F:iron-sulfur cluster binding"/>
    <property type="evidence" value="ECO:0007669"/>
    <property type="project" value="InterPro"/>
</dbReference>
<name>M0CC09_9EURY</name>
<dbReference type="InterPro" id="IPR034904">
    <property type="entry name" value="FSCA_dom_sf"/>
</dbReference>
<dbReference type="InterPro" id="IPR001075">
    <property type="entry name" value="NIF_FeS_clus_asmbl_NifU_C"/>
</dbReference>
<dbReference type="Proteomes" id="UP000011657">
    <property type="component" value="Unassembled WGS sequence"/>
</dbReference>
<feature type="domain" description="NIF system FeS cluster assembly NifU C-terminal" evidence="2">
    <location>
        <begin position="38"/>
        <end position="94"/>
    </location>
</feature>
<dbReference type="STRING" id="1227488.C477_07086"/>
<gene>
    <name evidence="3" type="ORF">C477_07086</name>
</gene>
<protein>
    <submittedName>
        <fullName evidence="3">Nitrogen-fixing NifU domain-containing protein</fullName>
    </submittedName>
</protein>
<dbReference type="PATRIC" id="fig|1227488.3.peg.1392"/>
<comment type="caution">
    <text evidence="3">The sequence shown here is derived from an EMBL/GenBank/DDBJ whole genome shotgun (WGS) entry which is preliminary data.</text>
</comment>
<keyword evidence="4" id="KW-1185">Reference proteome</keyword>
<reference evidence="3 4" key="1">
    <citation type="journal article" date="2014" name="PLoS Genet.">
        <title>Phylogenetically driven sequencing of extremely halophilic archaea reveals strategies for static and dynamic osmo-response.</title>
        <authorList>
            <person name="Becker E.A."/>
            <person name="Seitzer P.M."/>
            <person name="Tritt A."/>
            <person name="Larsen D."/>
            <person name="Krusor M."/>
            <person name="Yao A.I."/>
            <person name="Wu D."/>
            <person name="Madern D."/>
            <person name="Eisen J.A."/>
            <person name="Darling A.E."/>
            <person name="Facciotti M.T."/>
        </authorList>
    </citation>
    <scope>NUCLEOTIDE SEQUENCE [LARGE SCALE GENOMIC DNA]</scope>
    <source>
        <strain evidence="3 4">JCM 13891</strain>
    </source>
</reference>
<dbReference type="Gene3D" id="3.30.300.130">
    <property type="entry name" value="Fe-S cluster assembly (FSCA)"/>
    <property type="match status" value="1"/>
</dbReference>
<dbReference type="EMBL" id="AOIS01000027">
    <property type="protein sequence ID" value="ELZ20163.1"/>
    <property type="molecule type" value="Genomic_DNA"/>
</dbReference>